<dbReference type="InterPro" id="IPR034288">
    <property type="entry name" value="CuRO_1_LCC"/>
</dbReference>
<feature type="domain" description="Plastocyanin-like" evidence="14">
    <location>
        <begin position="237"/>
        <end position="390"/>
    </location>
</feature>
<evidence type="ECO:0000256" key="8">
    <source>
        <dbReference type="ARBA" id="ARBA00022723"/>
    </source>
</evidence>
<dbReference type="PANTHER" id="PTHR11709:SF431">
    <property type="entry name" value="LACCASE-5"/>
    <property type="match status" value="1"/>
</dbReference>
<dbReference type="Pfam" id="PF07731">
    <property type="entry name" value="Cu-oxidase_2"/>
    <property type="match status" value="1"/>
</dbReference>
<dbReference type="CDD" id="cd13875">
    <property type="entry name" value="CuRO_2_LCC_plant"/>
    <property type="match status" value="1"/>
</dbReference>
<dbReference type="CDD" id="cd13897">
    <property type="entry name" value="CuRO_3_LCC_plant"/>
    <property type="match status" value="1"/>
</dbReference>
<evidence type="ECO:0000256" key="1">
    <source>
        <dbReference type="ARBA" id="ARBA00000349"/>
    </source>
</evidence>
<dbReference type="InterPro" id="IPR001117">
    <property type="entry name" value="Cu-oxidase_2nd"/>
</dbReference>
<proteinExistence type="inferred from homology"/>
<evidence type="ECO:0000256" key="12">
    <source>
        <dbReference type="ARBA" id="ARBA00023185"/>
    </source>
</evidence>
<organism evidence="17 18">
    <name type="scientific">Platanthera zijinensis</name>
    <dbReference type="NCBI Taxonomy" id="2320716"/>
    <lineage>
        <taxon>Eukaryota</taxon>
        <taxon>Viridiplantae</taxon>
        <taxon>Streptophyta</taxon>
        <taxon>Embryophyta</taxon>
        <taxon>Tracheophyta</taxon>
        <taxon>Spermatophyta</taxon>
        <taxon>Magnoliopsida</taxon>
        <taxon>Liliopsida</taxon>
        <taxon>Asparagales</taxon>
        <taxon>Orchidaceae</taxon>
        <taxon>Orchidoideae</taxon>
        <taxon>Orchideae</taxon>
        <taxon>Orchidinae</taxon>
        <taxon>Platanthera</taxon>
    </lineage>
</organism>
<keyword evidence="12 13" id="KW-0439">Lignin degradation</keyword>
<evidence type="ECO:0000256" key="9">
    <source>
        <dbReference type="ARBA" id="ARBA00022737"/>
    </source>
</evidence>
<dbReference type="InterPro" id="IPR011707">
    <property type="entry name" value="Cu-oxidase-like_N"/>
</dbReference>
<sequence>MKSYKRISSFSFFFLVFSLNFSRSGAELHYHEFVVYIFNCHAFYNHNNAVNCSKSEIWIQQTPVKRLCKTHNIITVNGQFPGPNIEVRNGDTLEINVVNRAQYNVTLHWYDLRDLQWQADIRLFFYFDPANSASSMLSYGRRFRSLQTPSFRLRQHTSPRHGILQTRTAWADGPEFVTQCPVKPGGNYQYRFTIEGQEGTLWWHAHSSWLRATVYGALIIRPKVNTTYPFLTPKREHAILLGEWWDQNPIDVINDAIHSGAAPKISDAFTINGQPGDLYSCSTKASRTETVIFPVKPGESNLLRFINAALNTELFVSIAGHIMIVVAADASYTKPFSTSLLIIAPGQTTDVILIANQPISSYHIAARAYASAESVPFDNTTATAILDYDCGCLPDPARRALPAILPAFNDTAATVIFSAALKSPEPVKLPGPVDEHLFFTVGLGLFDCDPGQNCGGPNGTTRFGASINNFSFVLPSRYSILQAHQFAVPGVFSADFPARPPVEFDYTGGNIGRELWQPEPATKVYKLKYGSVVELVLQGTAIYAAENHPIHLHGHNFYVLGKGFGNFDPVRDPAKFNLVDPLVRNTVGVPVKGWSAIRFVANNPGVWLLHCHLDVHITWGLAMAFLVEDGIGELEALDPPPADLPLC</sequence>
<dbReference type="AlphaFoldDB" id="A0AAP0FYV7"/>
<dbReference type="InterPro" id="IPR034289">
    <property type="entry name" value="CuRO_3_LCC"/>
</dbReference>
<accession>A0AAP0FYV7</accession>
<evidence type="ECO:0000256" key="7">
    <source>
        <dbReference type="ARBA" id="ARBA00022525"/>
    </source>
</evidence>
<keyword evidence="8 13" id="KW-0479">Metal-binding</keyword>
<dbReference type="EMBL" id="JBBWWQ010000016">
    <property type="protein sequence ID" value="KAK8926072.1"/>
    <property type="molecule type" value="Genomic_DNA"/>
</dbReference>
<dbReference type="InterPro" id="IPR002355">
    <property type="entry name" value="Cu_oxidase_Cu_BS"/>
</dbReference>
<reference evidence="17 18" key="1">
    <citation type="journal article" date="2022" name="Nat. Plants">
        <title>Genomes of leafy and leafless Platanthera orchids illuminate the evolution of mycoheterotrophy.</title>
        <authorList>
            <person name="Li M.H."/>
            <person name="Liu K.W."/>
            <person name="Li Z."/>
            <person name="Lu H.C."/>
            <person name="Ye Q.L."/>
            <person name="Zhang D."/>
            <person name="Wang J.Y."/>
            <person name="Li Y.F."/>
            <person name="Zhong Z.M."/>
            <person name="Liu X."/>
            <person name="Yu X."/>
            <person name="Liu D.K."/>
            <person name="Tu X.D."/>
            <person name="Liu B."/>
            <person name="Hao Y."/>
            <person name="Liao X.Y."/>
            <person name="Jiang Y.T."/>
            <person name="Sun W.H."/>
            <person name="Chen J."/>
            <person name="Chen Y.Q."/>
            <person name="Ai Y."/>
            <person name="Zhai J.W."/>
            <person name="Wu S.S."/>
            <person name="Zhou Z."/>
            <person name="Hsiao Y.Y."/>
            <person name="Wu W.L."/>
            <person name="Chen Y.Y."/>
            <person name="Lin Y.F."/>
            <person name="Hsu J.L."/>
            <person name="Li C.Y."/>
            <person name="Wang Z.W."/>
            <person name="Zhao X."/>
            <person name="Zhong W.Y."/>
            <person name="Ma X.K."/>
            <person name="Ma L."/>
            <person name="Huang J."/>
            <person name="Chen G.Z."/>
            <person name="Huang M.Z."/>
            <person name="Huang L."/>
            <person name="Peng D.H."/>
            <person name="Luo Y.B."/>
            <person name="Zou S.Q."/>
            <person name="Chen S.P."/>
            <person name="Lan S."/>
            <person name="Tsai W.C."/>
            <person name="Van de Peer Y."/>
            <person name="Liu Z.J."/>
        </authorList>
    </citation>
    <scope>NUCLEOTIDE SEQUENCE [LARGE SCALE GENOMIC DNA]</scope>
    <source>
        <strain evidence="17">Lor287</strain>
    </source>
</reference>
<feature type="domain" description="Plastocyanin-like" evidence="16">
    <location>
        <begin position="59"/>
        <end position="112"/>
    </location>
</feature>
<evidence type="ECO:0000259" key="16">
    <source>
        <dbReference type="Pfam" id="PF07732"/>
    </source>
</evidence>
<feature type="signal peptide" evidence="13">
    <location>
        <begin position="1"/>
        <end position="26"/>
    </location>
</feature>
<dbReference type="NCBIfam" id="TIGR03389">
    <property type="entry name" value="laccase"/>
    <property type="match status" value="1"/>
</dbReference>
<comment type="caution">
    <text evidence="17">The sequence shown here is derived from an EMBL/GenBank/DDBJ whole genome shotgun (WGS) entry which is preliminary data.</text>
</comment>
<evidence type="ECO:0000313" key="18">
    <source>
        <dbReference type="Proteomes" id="UP001418222"/>
    </source>
</evidence>
<dbReference type="SUPFAM" id="SSF49503">
    <property type="entry name" value="Cupredoxins"/>
    <property type="match status" value="3"/>
</dbReference>
<comment type="catalytic activity">
    <reaction evidence="1 13">
        <text>4 hydroquinone + O2 = 4 benzosemiquinone + 2 H2O</text>
        <dbReference type="Rhea" id="RHEA:11276"/>
        <dbReference type="ChEBI" id="CHEBI:15377"/>
        <dbReference type="ChEBI" id="CHEBI:15379"/>
        <dbReference type="ChEBI" id="CHEBI:17594"/>
        <dbReference type="ChEBI" id="CHEBI:17977"/>
        <dbReference type="EC" id="1.10.3.2"/>
    </reaction>
</comment>
<comment type="cofactor">
    <cofactor evidence="13">
        <name>Cu cation</name>
        <dbReference type="ChEBI" id="CHEBI:23378"/>
    </cofactor>
    <text evidence="13">Binds 4 Cu cations per monomer.</text>
</comment>
<dbReference type="GO" id="GO:0005507">
    <property type="term" value="F:copper ion binding"/>
    <property type="evidence" value="ECO:0007669"/>
    <property type="project" value="InterPro"/>
</dbReference>
<evidence type="ECO:0000256" key="4">
    <source>
        <dbReference type="ARBA" id="ARBA00010609"/>
    </source>
</evidence>
<dbReference type="PROSITE" id="PS00079">
    <property type="entry name" value="MULTICOPPER_OXIDASE1"/>
    <property type="match status" value="1"/>
</dbReference>
<evidence type="ECO:0000256" key="3">
    <source>
        <dbReference type="ARBA" id="ARBA00004271"/>
    </source>
</evidence>
<evidence type="ECO:0000256" key="6">
    <source>
        <dbReference type="ARBA" id="ARBA00022523"/>
    </source>
</evidence>
<dbReference type="PANTHER" id="PTHR11709">
    <property type="entry name" value="MULTI-COPPER OXIDASE"/>
    <property type="match status" value="1"/>
</dbReference>
<protein>
    <recommendedName>
        <fullName evidence="5 13">Laccase</fullName>
        <ecNumber evidence="5 13">1.10.3.2</ecNumber>
    </recommendedName>
    <alternativeName>
        <fullName evidence="13">Benzenediol:oxygen oxidoreductase</fullName>
    </alternativeName>
    <alternativeName>
        <fullName evidence="13">Diphenol oxidase</fullName>
    </alternativeName>
    <alternativeName>
        <fullName evidence="13">Urishiol oxidase</fullName>
    </alternativeName>
</protein>
<keyword evidence="13" id="KW-0732">Signal</keyword>
<dbReference type="CDD" id="cd13849">
    <property type="entry name" value="CuRO_1_LCC_plant"/>
    <property type="match status" value="1"/>
</dbReference>
<dbReference type="InterPro" id="IPR008972">
    <property type="entry name" value="Cupredoxin"/>
</dbReference>
<gene>
    <name evidence="17" type="primary">LAC3</name>
    <name evidence="17" type="ORF">KSP39_PZI018553</name>
</gene>
<evidence type="ECO:0000313" key="17">
    <source>
        <dbReference type="EMBL" id="KAK8926072.1"/>
    </source>
</evidence>
<dbReference type="InterPro" id="IPR017761">
    <property type="entry name" value="Laccase"/>
</dbReference>
<dbReference type="Proteomes" id="UP001418222">
    <property type="component" value="Unassembled WGS sequence"/>
</dbReference>
<evidence type="ECO:0000256" key="2">
    <source>
        <dbReference type="ARBA" id="ARBA00002075"/>
    </source>
</evidence>
<dbReference type="InterPro" id="IPR034285">
    <property type="entry name" value="CuRO_2_LCC"/>
</dbReference>
<dbReference type="GO" id="GO:0048046">
    <property type="term" value="C:apoplast"/>
    <property type="evidence" value="ECO:0007669"/>
    <property type="project" value="UniProtKB-SubCell"/>
</dbReference>
<dbReference type="GO" id="GO:0052716">
    <property type="term" value="F:hydroquinone:oxygen oxidoreductase activity"/>
    <property type="evidence" value="ECO:0007669"/>
    <property type="project" value="UniProtKB-EC"/>
</dbReference>
<feature type="chain" id="PRO_5042670658" description="Laccase" evidence="13">
    <location>
        <begin position="27"/>
        <end position="647"/>
    </location>
</feature>
<keyword evidence="11 13" id="KW-0186">Copper</keyword>
<evidence type="ECO:0000256" key="13">
    <source>
        <dbReference type="RuleBase" id="RU361119"/>
    </source>
</evidence>
<dbReference type="Pfam" id="PF07732">
    <property type="entry name" value="Cu-oxidase_3"/>
    <property type="match status" value="2"/>
</dbReference>
<keyword evidence="6 13" id="KW-0052">Apoplast</keyword>
<dbReference type="InterPro" id="IPR011706">
    <property type="entry name" value="Cu-oxidase_C"/>
</dbReference>
<keyword evidence="18" id="KW-1185">Reference proteome</keyword>
<dbReference type="EC" id="1.10.3.2" evidence="5 13"/>
<feature type="domain" description="Plastocyanin-like" evidence="16">
    <location>
        <begin position="161"/>
        <end position="223"/>
    </location>
</feature>
<name>A0AAP0FYV7_9ASPA</name>
<dbReference type="GO" id="GO:0046274">
    <property type="term" value="P:lignin catabolic process"/>
    <property type="evidence" value="ECO:0007669"/>
    <property type="project" value="UniProtKB-KW"/>
</dbReference>
<evidence type="ECO:0000256" key="5">
    <source>
        <dbReference type="ARBA" id="ARBA00012297"/>
    </source>
</evidence>
<keyword evidence="7 13" id="KW-0964">Secreted</keyword>
<comment type="function">
    <text evidence="2 13">Lignin degradation and detoxification of lignin-derived products.</text>
</comment>
<comment type="similarity">
    <text evidence="4 13">Belongs to the multicopper oxidase family.</text>
</comment>
<dbReference type="InterPro" id="IPR033138">
    <property type="entry name" value="Cu_oxidase_CS"/>
</dbReference>
<evidence type="ECO:0000256" key="11">
    <source>
        <dbReference type="ARBA" id="ARBA00023008"/>
    </source>
</evidence>
<keyword evidence="10 13" id="KW-0560">Oxidoreductase</keyword>
<comment type="subcellular location">
    <subcellularLocation>
        <location evidence="3 13">Secreted</location>
        <location evidence="3 13">Extracellular space</location>
        <location evidence="3 13">Apoplast</location>
    </subcellularLocation>
</comment>
<dbReference type="InterPro" id="IPR045087">
    <property type="entry name" value="Cu-oxidase_fam"/>
</dbReference>
<dbReference type="Gene3D" id="2.60.40.420">
    <property type="entry name" value="Cupredoxins - blue copper proteins"/>
    <property type="match status" value="3"/>
</dbReference>
<evidence type="ECO:0000256" key="10">
    <source>
        <dbReference type="ARBA" id="ARBA00023002"/>
    </source>
</evidence>
<dbReference type="PROSITE" id="PS00080">
    <property type="entry name" value="MULTICOPPER_OXIDASE2"/>
    <property type="match status" value="1"/>
</dbReference>
<keyword evidence="9 13" id="KW-0677">Repeat</keyword>
<evidence type="ECO:0000259" key="15">
    <source>
        <dbReference type="Pfam" id="PF07731"/>
    </source>
</evidence>
<evidence type="ECO:0000259" key="14">
    <source>
        <dbReference type="Pfam" id="PF00394"/>
    </source>
</evidence>
<feature type="domain" description="Plastocyanin-like" evidence="15">
    <location>
        <begin position="495"/>
        <end position="629"/>
    </location>
</feature>
<dbReference type="Pfam" id="PF00394">
    <property type="entry name" value="Cu-oxidase"/>
    <property type="match status" value="1"/>
</dbReference>